<proteinExistence type="predicted"/>
<sequence length="107" mass="11389">MVRTRTEKRRLQKEQQVAEAAAAIAGVPTGSREMIVLCKSDLQALIDSSVQRGIKEGMAALALSLSQAPSPVARVNSPPKDEEQAPSVSASSSYCYVKVNFGAVPQM</sequence>
<protein>
    <submittedName>
        <fullName evidence="2">Uncharacterized protein</fullName>
    </submittedName>
</protein>
<name>A0A0G4I214_9ALVE</name>
<evidence type="ECO:0000256" key="1">
    <source>
        <dbReference type="SAM" id="MobiDB-lite"/>
    </source>
</evidence>
<evidence type="ECO:0000313" key="2">
    <source>
        <dbReference type="EMBL" id="CEM50853.1"/>
    </source>
</evidence>
<dbReference type="AlphaFoldDB" id="A0A0G4I214"/>
<dbReference type="PhylomeDB" id="A0A0G4I214"/>
<accession>A0A0G4I214</accession>
<organism evidence="2">
    <name type="scientific">Chromera velia CCMP2878</name>
    <dbReference type="NCBI Taxonomy" id="1169474"/>
    <lineage>
        <taxon>Eukaryota</taxon>
        <taxon>Sar</taxon>
        <taxon>Alveolata</taxon>
        <taxon>Colpodellida</taxon>
        <taxon>Chromeraceae</taxon>
        <taxon>Chromera</taxon>
    </lineage>
</organism>
<dbReference type="EMBL" id="CDMZ01004770">
    <property type="protein sequence ID" value="CEM50853.1"/>
    <property type="molecule type" value="Genomic_DNA"/>
</dbReference>
<gene>
    <name evidence="2" type="ORF">Cvel_10218</name>
</gene>
<dbReference type="VEuPathDB" id="CryptoDB:Cvel_10218"/>
<feature type="region of interest" description="Disordered" evidence="1">
    <location>
        <begin position="70"/>
        <end position="91"/>
    </location>
</feature>
<reference evidence="2" key="1">
    <citation type="submission" date="2014-11" db="EMBL/GenBank/DDBJ databases">
        <authorList>
            <person name="Otto D Thomas"/>
            <person name="Naeem Raeece"/>
        </authorList>
    </citation>
    <scope>NUCLEOTIDE SEQUENCE</scope>
</reference>